<keyword evidence="3 7" id="KW-0238">DNA-binding</keyword>
<dbReference type="GO" id="GO:0000976">
    <property type="term" value="F:transcription cis-regulatory region binding"/>
    <property type="evidence" value="ECO:0007669"/>
    <property type="project" value="TreeGrafter"/>
</dbReference>
<dbReference type="GO" id="GO:0005829">
    <property type="term" value="C:cytosol"/>
    <property type="evidence" value="ECO:0007669"/>
    <property type="project" value="TreeGrafter"/>
</dbReference>
<comment type="function">
    <text evidence="5">May play the central regulatory role in sporulation. It may be an element of the effector pathway responsible for the activation of sporulation genes in response to nutritional stress. Spo0A may act in concert with spo0H (a sigma factor) to control the expression of some genes that are critical to the sporulation process.</text>
</comment>
<feature type="domain" description="OmpR/PhoB-type" evidence="9">
    <location>
        <begin position="143"/>
        <end position="242"/>
    </location>
</feature>
<dbReference type="InterPro" id="IPR001789">
    <property type="entry name" value="Sig_transdc_resp-reg_receiver"/>
</dbReference>
<dbReference type="GO" id="GO:0006355">
    <property type="term" value="P:regulation of DNA-templated transcription"/>
    <property type="evidence" value="ECO:0007669"/>
    <property type="project" value="InterPro"/>
</dbReference>
<sequence>MKYQCLMIDDDVTIAETTAEYFNIFDISTAYVTSFEDAVKFLEENQVSLLLLDINLGERSGFELCKQVRAQYDMPILFISARTSDDDVLTALNIGGDDYIKKPYTLNILLAKVKAILKRYERSAEAAVAVSAKAVSSGDTMKQREVVIKDGLVLDTGRRKLIKNGAEVSLKAMEYKMLVYLLEKRGFVVTKDEFLKNVWGDEFIGEGTLAVHIRHLREKIESDPNSPDIIKTVWGVGYIIEDGEAGQEA</sequence>
<dbReference type="AlphaFoldDB" id="A0A1H6K802"/>
<dbReference type="InterPro" id="IPR036388">
    <property type="entry name" value="WH-like_DNA-bd_sf"/>
</dbReference>
<protein>
    <recommendedName>
        <fullName evidence="1">Stage 0 sporulation protein A homolog</fullName>
    </recommendedName>
</protein>
<dbReference type="GO" id="GO:0000156">
    <property type="term" value="F:phosphorelay response regulator activity"/>
    <property type="evidence" value="ECO:0007669"/>
    <property type="project" value="TreeGrafter"/>
</dbReference>
<dbReference type="GO" id="GO:0032993">
    <property type="term" value="C:protein-DNA complex"/>
    <property type="evidence" value="ECO:0007669"/>
    <property type="project" value="TreeGrafter"/>
</dbReference>
<dbReference type="Pfam" id="PF00072">
    <property type="entry name" value="Response_reg"/>
    <property type="match status" value="1"/>
</dbReference>
<evidence type="ECO:0000256" key="6">
    <source>
        <dbReference type="PROSITE-ProRule" id="PRU00169"/>
    </source>
</evidence>
<evidence type="ECO:0000256" key="3">
    <source>
        <dbReference type="ARBA" id="ARBA00023125"/>
    </source>
</evidence>
<evidence type="ECO:0000313" key="11">
    <source>
        <dbReference type="Proteomes" id="UP000183190"/>
    </source>
</evidence>
<gene>
    <name evidence="10" type="ORF">SAMN02910265_02157</name>
</gene>
<dbReference type="PROSITE" id="PS50110">
    <property type="entry name" value="RESPONSE_REGULATORY"/>
    <property type="match status" value="1"/>
</dbReference>
<evidence type="ECO:0000259" key="9">
    <source>
        <dbReference type="PROSITE" id="PS51755"/>
    </source>
</evidence>
<dbReference type="PANTHER" id="PTHR48111">
    <property type="entry name" value="REGULATOR OF RPOS"/>
    <property type="match status" value="1"/>
</dbReference>
<dbReference type="EMBL" id="FNWV01000007">
    <property type="protein sequence ID" value="SEH69166.1"/>
    <property type="molecule type" value="Genomic_DNA"/>
</dbReference>
<feature type="domain" description="Response regulatory" evidence="8">
    <location>
        <begin position="4"/>
        <end position="117"/>
    </location>
</feature>
<evidence type="ECO:0000256" key="2">
    <source>
        <dbReference type="ARBA" id="ARBA00023015"/>
    </source>
</evidence>
<dbReference type="SUPFAM" id="SSF52172">
    <property type="entry name" value="CheY-like"/>
    <property type="match status" value="1"/>
</dbReference>
<dbReference type="Gene3D" id="1.10.10.10">
    <property type="entry name" value="Winged helix-like DNA-binding domain superfamily/Winged helix DNA-binding domain"/>
    <property type="match status" value="1"/>
</dbReference>
<dbReference type="Proteomes" id="UP000183190">
    <property type="component" value="Unassembled WGS sequence"/>
</dbReference>
<keyword evidence="6" id="KW-0597">Phosphoprotein</keyword>
<dbReference type="InterPro" id="IPR001867">
    <property type="entry name" value="OmpR/PhoB-type_DNA-bd"/>
</dbReference>
<dbReference type="SMART" id="SM00448">
    <property type="entry name" value="REC"/>
    <property type="match status" value="1"/>
</dbReference>
<accession>A0A1H6K802</accession>
<dbReference type="InterPro" id="IPR011006">
    <property type="entry name" value="CheY-like_superfamily"/>
</dbReference>
<proteinExistence type="predicted"/>
<dbReference type="SMART" id="SM00862">
    <property type="entry name" value="Trans_reg_C"/>
    <property type="match status" value="1"/>
</dbReference>
<keyword evidence="4" id="KW-0804">Transcription</keyword>
<evidence type="ECO:0000313" key="10">
    <source>
        <dbReference type="EMBL" id="SEH69166.1"/>
    </source>
</evidence>
<name>A0A1H6K802_RUMFL</name>
<evidence type="ECO:0000256" key="1">
    <source>
        <dbReference type="ARBA" id="ARBA00018672"/>
    </source>
</evidence>
<organism evidence="10 11">
    <name type="scientific">Ruminococcus flavefaciens</name>
    <dbReference type="NCBI Taxonomy" id="1265"/>
    <lineage>
        <taxon>Bacteria</taxon>
        <taxon>Bacillati</taxon>
        <taxon>Bacillota</taxon>
        <taxon>Clostridia</taxon>
        <taxon>Eubacteriales</taxon>
        <taxon>Oscillospiraceae</taxon>
        <taxon>Ruminococcus</taxon>
    </lineage>
</organism>
<evidence type="ECO:0000256" key="5">
    <source>
        <dbReference type="ARBA" id="ARBA00024867"/>
    </source>
</evidence>
<feature type="modified residue" description="4-aspartylphosphate" evidence="6">
    <location>
        <position position="53"/>
    </location>
</feature>
<keyword evidence="2" id="KW-0805">Transcription regulation</keyword>
<dbReference type="Pfam" id="PF00486">
    <property type="entry name" value="Trans_reg_C"/>
    <property type="match status" value="1"/>
</dbReference>
<dbReference type="CDD" id="cd00383">
    <property type="entry name" value="trans_reg_C"/>
    <property type="match status" value="1"/>
</dbReference>
<evidence type="ECO:0000259" key="8">
    <source>
        <dbReference type="PROSITE" id="PS50110"/>
    </source>
</evidence>
<dbReference type="Gene3D" id="3.40.50.2300">
    <property type="match status" value="1"/>
</dbReference>
<dbReference type="PANTHER" id="PTHR48111:SF73">
    <property type="entry name" value="ALKALINE PHOSPHATASE SYNTHESIS TRANSCRIPTIONAL REGULATORY PROTEIN PHOP"/>
    <property type="match status" value="1"/>
</dbReference>
<dbReference type="RefSeq" id="WP_074717242.1">
    <property type="nucleotide sequence ID" value="NZ_FNWV01000007.1"/>
</dbReference>
<dbReference type="OrthoDB" id="9790442at2"/>
<feature type="DNA-binding region" description="OmpR/PhoB-type" evidence="7">
    <location>
        <begin position="143"/>
        <end position="242"/>
    </location>
</feature>
<dbReference type="PROSITE" id="PS51755">
    <property type="entry name" value="OMPR_PHOB"/>
    <property type="match status" value="1"/>
</dbReference>
<reference evidence="10 11" key="1">
    <citation type="submission" date="2016-10" db="EMBL/GenBank/DDBJ databases">
        <authorList>
            <person name="de Groot N.N."/>
        </authorList>
    </citation>
    <scope>NUCLEOTIDE SEQUENCE [LARGE SCALE GENOMIC DNA]</scope>
    <source>
        <strain evidence="10 11">YAD2003</strain>
    </source>
</reference>
<dbReference type="InterPro" id="IPR039420">
    <property type="entry name" value="WalR-like"/>
</dbReference>
<evidence type="ECO:0000256" key="4">
    <source>
        <dbReference type="ARBA" id="ARBA00023163"/>
    </source>
</evidence>
<evidence type="ECO:0000256" key="7">
    <source>
        <dbReference type="PROSITE-ProRule" id="PRU01091"/>
    </source>
</evidence>